<dbReference type="InterPro" id="IPR028098">
    <property type="entry name" value="Glyco_trans_4-like_N"/>
</dbReference>
<keyword evidence="4" id="KW-1185">Reference proteome</keyword>
<dbReference type="Pfam" id="PF13439">
    <property type="entry name" value="Glyco_transf_4"/>
    <property type="match status" value="1"/>
</dbReference>
<dbReference type="PANTHER" id="PTHR45947:SF3">
    <property type="entry name" value="SULFOQUINOVOSYL TRANSFERASE SQD2"/>
    <property type="match status" value="1"/>
</dbReference>
<dbReference type="Proteomes" id="UP000223071">
    <property type="component" value="Unassembled WGS sequence"/>
</dbReference>
<proteinExistence type="predicted"/>
<dbReference type="PANTHER" id="PTHR45947">
    <property type="entry name" value="SULFOQUINOVOSYL TRANSFERASE SQD2"/>
    <property type="match status" value="1"/>
</dbReference>
<comment type="caution">
    <text evidence="3">The sequence shown here is derived from an EMBL/GenBank/DDBJ whole genome shotgun (WGS) entry which is preliminary data.</text>
</comment>
<dbReference type="SUPFAM" id="SSF53756">
    <property type="entry name" value="UDP-Glycosyltransferase/glycogen phosphorylase"/>
    <property type="match status" value="1"/>
</dbReference>
<protein>
    <submittedName>
        <fullName evidence="3">Phosphatidylinositol alpha-mannosyltransferase</fullName>
    </submittedName>
</protein>
<dbReference type="CDD" id="cd03801">
    <property type="entry name" value="GT4_PimA-like"/>
    <property type="match status" value="1"/>
</dbReference>
<name>A0A2A9HDA8_TEPT2</name>
<accession>A0A2A9HDA8</accession>
<dbReference type="EMBL" id="PDJQ01000001">
    <property type="protein sequence ID" value="PFG73303.1"/>
    <property type="molecule type" value="Genomic_DNA"/>
</dbReference>
<keyword evidence="3" id="KW-0808">Transferase</keyword>
<evidence type="ECO:0000259" key="2">
    <source>
        <dbReference type="Pfam" id="PF13439"/>
    </source>
</evidence>
<dbReference type="GO" id="GO:0016758">
    <property type="term" value="F:hexosyltransferase activity"/>
    <property type="evidence" value="ECO:0007669"/>
    <property type="project" value="TreeGrafter"/>
</dbReference>
<sequence>MRIALVSPYDMTFPSGVNAHVEHLAVEMRRRGHDVRTFAPGPPQREPDPYHITLGRSVPIPSGGSLARVTFSPSILGAVRRLLEREPFDVIHLHEPLVPALPPVFLRYSQSVNVGTFHAAHEGGSRLYWLTRPVLRRWAARLHGRIAVSPAAAAFTQRYFPGTYEIIPNGVDVERFQSEAPCPPELAALRPYVLFVGRFESRKGLPVLLQAFQLLAAQRPGVRLVAVGDGARRKEYEAWVRWAGLRGVHFAGYVPGALLPAYYQHAAAFCAPNTGNESFGIVLLEAMAAGAPVVASDIPGFRAVVTHGQNGLLVPPRDPAALAAALDRVLGDSGLAAAFSGAGREHAAAFAWPRIAARVLEFYEQSRAAAGR</sequence>
<dbReference type="Gene3D" id="3.40.50.2000">
    <property type="entry name" value="Glycogen Phosphorylase B"/>
    <property type="match status" value="2"/>
</dbReference>
<dbReference type="InterPro" id="IPR001296">
    <property type="entry name" value="Glyco_trans_1"/>
</dbReference>
<gene>
    <name evidence="3" type="ORF">A9A59_0498</name>
</gene>
<dbReference type="InterPro" id="IPR050194">
    <property type="entry name" value="Glycosyltransferase_grp1"/>
</dbReference>
<dbReference type="Pfam" id="PF00534">
    <property type="entry name" value="Glycos_transf_1"/>
    <property type="match status" value="1"/>
</dbReference>
<evidence type="ECO:0000313" key="3">
    <source>
        <dbReference type="EMBL" id="PFG73303.1"/>
    </source>
</evidence>
<dbReference type="RefSeq" id="WP_098502768.1">
    <property type="nucleotide sequence ID" value="NZ_PDJQ01000001.1"/>
</dbReference>
<feature type="domain" description="Glycosyl transferase family 1" evidence="1">
    <location>
        <begin position="190"/>
        <end position="345"/>
    </location>
</feature>
<keyword evidence="3" id="KW-0328">Glycosyltransferase</keyword>
<reference evidence="3 4" key="1">
    <citation type="submission" date="2017-09" db="EMBL/GenBank/DDBJ databases">
        <title>Sequencing the genomes of two abundant thermophiles in Great Basin hot springs: Thermocrinis jamiesonii and novel Chloroflexi Thermoflexus hugenholtzii.</title>
        <authorList>
            <person name="Hedlund B."/>
        </authorList>
    </citation>
    <scope>NUCLEOTIDE SEQUENCE [LARGE SCALE GENOMIC DNA]</scope>
    <source>
        <strain evidence="3 4">G233</strain>
    </source>
</reference>
<organism evidence="3 4">
    <name type="scientific">Tepidiforma thermophila (strain KCTC 52669 / CGMCC 1.13589 / G233)</name>
    <dbReference type="NCBI Taxonomy" id="2761530"/>
    <lineage>
        <taxon>Bacteria</taxon>
        <taxon>Bacillati</taxon>
        <taxon>Chloroflexota</taxon>
        <taxon>Tepidiformia</taxon>
        <taxon>Tepidiformales</taxon>
        <taxon>Tepidiformaceae</taxon>
        <taxon>Tepidiforma</taxon>
    </lineage>
</organism>
<feature type="domain" description="Glycosyltransferase subfamily 4-like N-terminal" evidence="2">
    <location>
        <begin position="15"/>
        <end position="175"/>
    </location>
</feature>
<evidence type="ECO:0000313" key="4">
    <source>
        <dbReference type="Proteomes" id="UP000223071"/>
    </source>
</evidence>
<dbReference type="AlphaFoldDB" id="A0A2A9HDA8"/>
<evidence type="ECO:0000259" key="1">
    <source>
        <dbReference type="Pfam" id="PF00534"/>
    </source>
</evidence>